<dbReference type="SMART" id="SM00382">
    <property type="entry name" value="AAA"/>
    <property type="match status" value="1"/>
</dbReference>
<evidence type="ECO:0000259" key="4">
    <source>
        <dbReference type="PROSITE" id="PS50893"/>
    </source>
</evidence>
<dbReference type="InterPro" id="IPR003593">
    <property type="entry name" value="AAA+_ATPase"/>
</dbReference>
<dbReference type="InterPro" id="IPR027417">
    <property type="entry name" value="P-loop_NTPase"/>
</dbReference>
<dbReference type="GO" id="GO:0005524">
    <property type="term" value="F:ATP binding"/>
    <property type="evidence" value="ECO:0007669"/>
    <property type="project" value="UniProtKB-KW"/>
</dbReference>
<dbReference type="InterPro" id="IPR003439">
    <property type="entry name" value="ABC_transporter-like_ATP-bd"/>
</dbReference>
<evidence type="ECO:0000256" key="2">
    <source>
        <dbReference type="ARBA" id="ARBA00022741"/>
    </source>
</evidence>
<dbReference type="Gene3D" id="3.40.50.300">
    <property type="entry name" value="P-loop containing nucleotide triphosphate hydrolases"/>
    <property type="match status" value="1"/>
</dbReference>
<reference evidence="5 6" key="1">
    <citation type="submission" date="2006-10" db="EMBL/GenBank/DDBJ databases">
        <title>Complete sequence of Syntrophobacter fumaroxidans MPOB.</title>
        <authorList>
            <consortium name="US DOE Joint Genome Institute"/>
            <person name="Copeland A."/>
            <person name="Lucas S."/>
            <person name="Lapidus A."/>
            <person name="Barry K."/>
            <person name="Detter J.C."/>
            <person name="Glavina del Rio T."/>
            <person name="Hammon N."/>
            <person name="Israni S."/>
            <person name="Pitluck S."/>
            <person name="Goltsman E.G."/>
            <person name="Martinez M."/>
            <person name="Schmutz J."/>
            <person name="Larimer F."/>
            <person name="Land M."/>
            <person name="Hauser L."/>
            <person name="Kyrpides N."/>
            <person name="Kim E."/>
            <person name="Boone D.R."/>
            <person name="Brockman F."/>
            <person name="Culley D."/>
            <person name="Ferry J."/>
            <person name="Gunsalus R."/>
            <person name="McInerney M.J."/>
            <person name="Morrison M."/>
            <person name="Plugge C."/>
            <person name="Rohlin L."/>
            <person name="Scholten J."/>
            <person name="Sieber J."/>
            <person name="Stams A.J.M."/>
            <person name="Worm P."/>
            <person name="Henstra A.M."/>
            <person name="Richardson P."/>
        </authorList>
    </citation>
    <scope>NUCLEOTIDE SEQUENCE [LARGE SCALE GENOMIC DNA]</scope>
    <source>
        <strain evidence="6">DSM 10017 / MPOB</strain>
    </source>
</reference>
<dbReference type="eggNOG" id="COG1127">
    <property type="taxonomic scope" value="Bacteria"/>
</dbReference>
<organism evidence="5 6">
    <name type="scientific">Syntrophobacter fumaroxidans (strain DSM 10017 / MPOB)</name>
    <dbReference type="NCBI Taxonomy" id="335543"/>
    <lineage>
        <taxon>Bacteria</taxon>
        <taxon>Pseudomonadati</taxon>
        <taxon>Thermodesulfobacteriota</taxon>
        <taxon>Syntrophobacteria</taxon>
        <taxon>Syntrophobacterales</taxon>
        <taxon>Syntrophobacteraceae</taxon>
        <taxon>Syntrophobacter</taxon>
    </lineage>
</organism>
<dbReference type="InParanoid" id="A0LFH0"/>
<dbReference type="PROSITE" id="PS00211">
    <property type="entry name" value="ABC_TRANSPORTER_1"/>
    <property type="match status" value="1"/>
</dbReference>
<evidence type="ECO:0000256" key="3">
    <source>
        <dbReference type="ARBA" id="ARBA00022840"/>
    </source>
</evidence>
<gene>
    <name evidence="5" type="ordered locus">Sfum_0472</name>
</gene>
<protein>
    <submittedName>
        <fullName evidence="5">ABC transporter related</fullName>
    </submittedName>
</protein>
<evidence type="ECO:0000256" key="1">
    <source>
        <dbReference type="ARBA" id="ARBA00022448"/>
    </source>
</evidence>
<dbReference type="EMBL" id="CP000478">
    <property type="protein sequence ID" value="ABK16172.1"/>
    <property type="molecule type" value="Genomic_DNA"/>
</dbReference>
<dbReference type="Proteomes" id="UP000001784">
    <property type="component" value="Chromosome"/>
</dbReference>
<dbReference type="AlphaFoldDB" id="A0LFH0"/>
<proteinExistence type="predicted"/>
<name>A0LFH0_SYNFM</name>
<keyword evidence="6" id="KW-1185">Reference proteome</keyword>
<dbReference type="PANTHER" id="PTHR43023">
    <property type="entry name" value="PROTEIN TRIGALACTOSYLDIACYLGLYCEROL 3, CHLOROPLASTIC"/>
    <property type="match status" value="1"/>
</dbReference>
<dbReference type="HOGENOM" id="CLU_000604_1_22_7"/>
<keyword evidence="3" id="KW-0067">ATP-binding</keyword>
<dbReference type="PANTHER" id="PTHR43023:SF6">
    <property type="entry name" value="INTERMEMBRANE PHOSPHOLIPID TRANSPORT SYSTEM ATP-BINDING PROTEIN MLAF"/>
    <property type="match status" value="1"/>
</dbReference>
<evidence type="ECO:0000313" key="6">
    <source>
        <dbReference type="Proteomes" id="UP000001784"/>
    </source>
</evidence>
<dbReference type="GO" id="GO:0016887">
    <property type="term" value="F:ATP hydrolysis activity"/>
    <property type="evidence" value="ECO:0007669"/>
    <property type="project" value="InterPro"/>
</dbReference>
<dbReference type="InterPro" id="IPR017871">
    <property type="entry name" value="ABC_transporter-like_CS"/>
</dbReference>
<feature type="domain" description="ABC transporter" evidence="4">
    <location>
        <begin position="38"/>
        <end position="274"/>
    </location>
</feature>
<keyword evidence="2" id="KW-0547">Nucleotide-binding</keyword>
<dbReference type="Pfam" id="PF00005">
    <property type="entry name" value="ABC_tran"/>
    <property type="match status" value="1"/>
</dbReference>
<sequence>MATAQLTAVRGDREKGFDKTFQTGRWARELEMDSSDMIVVDRLNSRYRGHQVLYDVSLTIPGSQVTVIMGVSGCGKTTLLRHLVGLKRTDPGRIFIEGEDLGSFDGRQLEDYRRRVGILFQSGALFNSMTVAENIAVPLKVHTRLADETIRLMALIKLNMVGLSDFCDFMPSQLSGGMKKRAGMARALAMDPEILFVDEPSSGLDPITAAGLDRLILDLREALGMTIVVVTHELESAFQIADQIIVMDQGRLLASGTPEAIRANTDERVVQFLQRRADSGQTGIENYLSSLLG</sequence>
<accession>A0LFH0</accession>
<evidence type="ECO:0000313" key="5">
    <source>
        <dbReference type="EMBL" id="ABK16172.1"/>
    </source>
</evidence>
<dbReference type="KEGG" id="sfu:Sfum_0472"/>
<dbReference type="PROSITE" id="PS50893">
    <property type="entry name" value="ABC_TRANSPORTER_2"/>
    <property type="match status" value="1"/>
</dbReference>
<dbReference type="SUPFAM" id="SSF52540">
    <property type="entry name" value="P-loop containing nucleoside triphosphate hydrolases"/>
    <property type="match status" value="1"/>
</dbReference>
<dbReference type="STRING" id="335543.Sfum_0472"/>
<keyword evidence="1" id="KW-0813">Transport</keyword>